<reference evidence="1 2" key="1">
    <citation type="journal article" date="2018" name="G3 (Bethesda)">
        <title>Phylogenetic and Phylogenomic Definition of Rhizopus Species.</title>
        <authorList>
            <person name="Gryganskyi A.P."/>
            <person name="Golan J."/>
            <person name="Dolatabadi S."/>
            <person name="Mondo S."/>
            <person name="Robb S."/>
            <person name="Idnurm A."/>
            <person name="Muszewska A."/>
            <person name="Steczkiewicz K."/>
            <person name="Masonjones S."/>
            <person name="Liao H.L."/>
            <person name="Gajdeczka M.T."/>
            <person name="Anike F."/>
            <person name="Vuek A."/>
            <person name="Anishchenko I.M."/>
            <person name="Voigt K."/>
            <person name="de Hoog G.S."/>
            <person name="Smith M.E."/>
            <person name="Heitman J."/>
            <person name="Vilgalys R."/>
            <person name="Stajich J.E."/>
        </authorList>
    </citation>
    <scope>NUCLEOTIDE SEQUENCE [LARGE SCALE GENOMIC DNA]</scope>
    <source>
        <strain evidence="1 2">LSU 92-RS-03</strain>
    </source>
</reference>
<name>A0A367ITI5_RHIST</name>
<evidence type="ECO:0000313" key="1">
    <source>
        <dbReference type="EMBL" id="RCH80983.1"/>
    </source>
</evidence>
<organism evidence="1 2">
    <name type="scientific">Rhizopus stolonifer</name>
    <name type="common">Rhizopus nigricans</name>
    <dbReference type="NCBI Taxonomy" id="4846"/>
    <lineage>
        <taxon>Eukaryota</taxon>
        <taxon>Fungi</taxon>
        <taxon>Fungi incertae sedis</taxon>
        <taxon>Mucoromycota</taxon>
        <taxon>Mucoromycotina</taxon>
        <taxon>Mucoromycetes</taxon>
        <taxon>Mucorales</taxon>
        <taxon>Mucorineae</taxon>
        <taxon>Rhizopodaceae</taxon>
        <taxon>Rhizopus</taxon>
    </lineage>
</organism>
<evidence type="ECO:0000313" key="2">
    <source>
        <dbReference type="Proteomes" id="UP000253551"/>
    </source>
</evidence>
<proteinExistence type="predicted"/>
<dbReference type="EMBL" id="PJQM01005726">
    <property type="protein sequence ID" value="RCH80983.1"/>
    <property type="molecule type" value="Genomic_DNA"/>
</dbReference>
<dbReference type="OrthoDB" id="2290007at2759"/>
<accession>A0A367ITI5</accession>
<protein>
    <submittedName>
        <fullName evidence="1">Uncharacterized protein</fullName>
    </submittedName>
</protein>
<keyword evidence="2" id="KW-1185">Reference proteome</keyword>
<comment type="caution">
    <text evidence="1">The sequence shown here is derived from an EMBL/GenBank/DDBJ whole genome shotgun (WGS) entry which is preliminary data.</text>
</comment>
<gene>
    <name evidence="1" type="ORF">CU098_005676</name>
</gene>
<dbReference type="AlphaFoldDB" id="A0A367ITI5"/>
<dbReference type="Proteomes" id="UP000253551">
    <property type="component" value="Unassembled WGS sequence"/>
</dbReference>
<sequence>MERGQKAVVSDGDENDNDYEDIEVKGFLQDFFLNIINLLKKKDVSVVLRQCESNYNMFVLWPMMNLAAGELDFVAGEYILQPSKEEYKADACILDNSNNEICLLETSGCYLLGDLPKYGYDHVKGAFGTLTMFNAAFKKYHRAPFEVAQQLKIFFVHARHDAVHLWSLELCSKKTYALKKVYVAKTPTNSNSSSHVVALGNLFWCLKMLLEKTVCVLKNMKGSHDQNELKMMMGEEALPSLLEYVDAEIQKPIKGAGYGILLPEEKEEQEVVVTYV</sequence>